<evidence type="ECO:0000313" key="3">
    <source>
        <dbReference type="Proteomes" id="UP001470230"/>
    </source>
</evidence>
<reference evidence="2 3" key="1">
    <citation type="submission" date="2024-04" db="EMBL/GenBank/DDBJ databases">
        <title>Tritrichomonas musculus Genome.</title>
        <authorList>
            <person name="Alves-Ferreira E."/>
            <person name="Grigg M."/>
            <person name="Lorenzi H."/>
            <person name="Galac M."/>
        </authorList>
    </citation>
    <scope>NUCLEOTIDE SEQUENCE [LARGE SCALE GENOMIC DNA]</scope>
    <source>
        <strain evidence="2 3">EAF2021</strain>
    </source>
</reference>
<feature type="compositionally biased region" description="Polar residues" evidence="1">
    <location>
        <begin position="309"/>
        <end position="343"/>
    </location>
</feature>
<dbReference type="EMBL" id="JAPFFF010000030">
    <property type="protein sequence ID" value="KAK8845799.1"/>
    <property type="molecule type" value="Genomic_DNA"/>
</dbReference>
<feature type="region of interest" description="Disordered" evidence="1">
    <location>
        <begin position="265"/>
        <end position="345"/>
    </location>
</feature>
<dbReference type="Proteomes" id="UP001470230">
    <property type="component" value="Unassembled WGS sequence"/>
</dbReference>
<name>A0ABR2HFK5_9EUKA</name>
<evidence type="ECO:0000313" key="2">
    <source>
        <dbReference type="EMBL" id="KAK8845799.1"/>
    </source>
</evidence>
<feature type="compositionally biased region" description="Polar residues" evidence="1">
    <location>
        <begin position="274"/>
        <end position="301"/>
    </location>
</feature>
<protein>
    <submittedName>
        <fullName evidence="2">Uncharacterized protein</fullName>
    </submittedName>
</protein>
<comment type="caution">
    <text evidence="2">The sequence shown here is derived from an EMBL/GenBank/DDBJ whole genome shotgun (WGS) entry which is preliminary data.</text>
</comment>
<organism evidence="2 3">
    <name type="scientific">Tritrichomonas musculus</name>
    <dbReference type="NCBI Taxonomy" id="1915356"/>
    <lineage>
        <taxon>Eukaryota</taxon>
        <taxon>Metamonada</taxon>
        <taxon>Parabasalia</taxon>
        <taxon>Tritrichomonadida</taxon>
        <taxon>Tritrichomonadidae</taxon>
        <taxon>Tritrichomonas</taxon>
    </lineage>
</organism>
<sequence>MKIKKDSNFSPDSFESYYSPMKPPILRIDLKKLCSNFNKNSTSFNPYCNCNPSLSEPASPILRPISNDAKSHTITYKYKNSNYSNLDSEVPIGSIQQVNNSINESNLTEVHLHTNNEYDCILKKFDKNHEEEEEKEAKFIEKFKFYGEENETNENSIEYLDSLITKIRKKGEKIRNDSEKSILFLREKITALNSREKIEYGLNEDDLTLEEQCYRLNKYLEEKGVILDDQENTEIESDKIMKCDMKKSTYSSEVMMRSHIKSINKFENSDHKLNQNNSTNNKTLKSEKPLNTSPSRNQSNRAMKRKSKNSPSKGQNNRIINKTSKNSPNNNQTKRVTNETLNNRPDEFHPYYWQNLSTPSQKLKVVSSSQGIFHKKITQNKT</sequence>
<proteinExistence type="predicted"/>
<gene>
    <name evidence="2" type="ORF">M9Y10_020720</name>
</gene>
<evidence type="ECO:0000256" key="1">
    <source>
        <dbReference type="SAM" id="MobiDB-lite"/>
    </source>
</evidence>
<accession>A0ABR2HFK5</accession>
<keyword evidence="3" id="KW-1185">Reference proteome</keyword>